<dbReference type="GO" id="GO:0000149">
    <property type="term" value="F:SNARE binding"/>
    <property type="evidence" value="ECO:0007669"/>
    <property type="project" value="TreeGrafter"/>
</dbReference>
<dbReference type="CDD" id="cd15845">
    <property type="entry name" value="SNARE_syntaxin16"/>
    <property type="match status" value="1"/>
</dbReference>
<evidence type="ECO:0000256" key="9">
    <source>
        <dbReference type="ARBA" id="ARBA00023054"/>
    </source>
</evidence>
<keyword evidence="8" id="KW-0333">Golgi apparatus</keyword>
<dbReference type="GO" id="GO:0005484">
    <property type="term" value="F:SNAP receptor activity"/>
    <property type="evidence" value="ECO:0007669"/>
    <property type="project" value="InterPro"/>
</dbReference>
<dbReference type="AlphaFoldDB" id="A0AAE0TJQ3"/>
<sequence length="318" mass="36394">MATRSLTEVFILMRNNALQSRNIFSEQLADDRMALVPKSGTIDPELGIANSRASRLPPEWAEGVEEVQYEMTKIKQKMKELATLHDKHLNRPTLDDSVDEEHAIEILTQEITQMFSRCQRQVQDISNRSRHGAEVERKLSSNIVSSLVRSLQEMSINFKKSQSTYLRKIQSREERSREFFDTNIGPEMSLLSDPDGTYSDGAGYEKGFTTVQLQMVEDSALAVQQRENEINKIVRSIQDLNEIFKDLSQMVVDQGSILDRIDYNVEHASVQVEQGLKQLQKAEKYQKKRLMDVVVSSTTLEGTYVLSVIEVSFRTRII</sequence>
<dbReference type="Proteomes" id="UP001195483">
    <property type="component" value="Unassembled WGS sequence"/>
</dbReference>
<dbReference type="PROSITE" id="PS50192">
    <property type="entry name" value="T_SNARE"/>
    <property type="match status" value="1"/>
</dbReference>
<dbReference type="GO" id="GO:0031201">
    <property type="term" value="C:SNARE complex"/>
    <property type="evidence" value="ECO:0007669"/>
    <property type="project" value="TreeGrafter"/>
</dbReference>
<dbReference type="GO" id="GO:0000139">
    <property type="term" value="C:Golgi membrane"/>
    <property type="evidence" value="ECO:0007669"/>
    <property type="project" value="UniProtKB-SubCell"/>
</dbReference>
<comment type="similarity">
    <text evidence="2">Belongs to the syntaxin family.</text>
</comment>
<dbReference type="PANTHER" id="PTHR19957">
    <property type="entry name" value="SYNTAXIN"/>
    <property type="match status" value="1"/>
</dbReference>
<keyword evidence="3" id="KW-0813">Transport</keyword>
<keyword evidence="5" id="KW-0611">Plant defense</keyword>
<evidence type="ECO:0000256" key="6">
    <source>
        <dbReference type="ARBA" id="ARBA00022927"/>
    </source>
</evidence>
<keyword evidence="4" id="KW-0812">Transmembrane</keyword>
<dbReference type="InterPro" id="IPR006012">
    <property type="entry name" value="Syntaxin/epimorphin_CS"/>
</dbReference>
<dbReference type="FunFam" id="1.20.58.70:FF:000010">
    <property type="entry name" value="Syntaxin-43"/>
    <property type="match status" value="1"/>
</dbReference>
<dbReference type="InterPro" id="IPR045242">
    <property type="entry name" value="Syntaxin"/>
</dbReference>
<evidence type="ECO:0000256" key="1">
    <source>
        <dbReference type="ARBA" id="ARBA00004409"/>
    </source>
</evidence>
<reference evidence="12" key="1">
    <citation type="journal article" date="2021" name="Genome Biol. Evol.">
        <title>A High-Quality Reference Genome for a Parasitic Bivalve with Doubly Uniparental Inheritance (Bivalvia: Unionida).</title>
        <authorList>
            <person name="Smith C.H."/>
        </authorList>
    </citation>
    <scope>NUCLEOTIDE SEQUENCE</scope>
    <source>
        <strain evidence="12">CHS0354</strain>
    </source>
</reference>
<name>A0AAE0TJQ3_9BIVA</name>
<keyword evidence="6" id="KW-0653">Protein transport</keyword>
<evidence type="ECO:0000256" key="2">
    <source>
        <dbReference type="ARBA" id="ARBA00009063"/>
    </source>
</evidence>
<evidence type="ECO:0000256" key="10">
    <source>
        <dbReference type="ARBA" id="ARBA00023136"/>
    </source>
</evidence>
<dbReference type="GO" id="GO:0098629">
    <property type="term" value="P:trans-Golgi network membrane organization"/>
    <property type="evidence" value="ECO:0007669"/>
    <property type="project" value="UniProtKB-ARBA"/>
</dbReference>
<dbReference type="Pfam" id="PF05739">
    <property type="entry name" value="SNARE"/>
    <property type="match status" value="1"/>
</dbReference>
<dbReference type="GO" id="GO:0048278">
    <property type="term" value="P:vesicle docking"/>
    <property type="evidence" value="ECO:0007669"/>
    <property type="project" value="TreeGrafter"/>
</dbReference>
<dbReference type="GO" id="GO:0006886">
    <property type="term" value="P:intracellular protein transport"/>
    <property type="evidence" value="ECO:0007669"/>
    <property type="project" value="InterPro"/>
</dbReference>
<dbReference type="GO" id="GO:0009863">
    <property type="term" value="P:salicylic acid mediated signaling pathway"/>
    <property type="evidence" value="ECO:0007669"/>
    <property type="project" value="UniProtKB-ARBA"/>
</dbReference>
<reference evidence="12" key="2">
    <citation type="journal article" date="2021" name="Genome Biol. Evol.">
        <title>Developing a high-quality reference genome for a parasitic bivalve with doubly uniparental inheritance (Bivalvia: Unionida).</title>
        <authorList>
            <person name="Smith C.H."/>
        </authorList>
    </citation>
    <scope>NUCLEOTIDE SEQUENCE</scope>
    <source>
        <strain evidence="12">CHS0354</strain>
        <tissue evidence="12">Mantle</tissue>
    </source>
</reference>
<keyword evidence="9" id="KW-0175">Coiled coil</keyword>
<keyword evidence="7" id="KW-1133">Transmembrane helix</keyword>
<evidence type="ECO:0000256" key="3">
    <source>
        <dbReference type="ARBA" id="ARBA00022448"/>
    </source>
</evidence>
<dbReference type="SUPFAM" id="SSF47661">
    <property type="entry name" value="t-snare proteins"/>
    <property type="match status" value="1"/>
</dbReference>
<evidence type="ECO:0000256" key="7">
    <source>
        <dbReference type="ARBA" id="ARBA00022989"/>
    </source>
</evidence>
<accession>A0AAE0TJQ3</accession>
<dbReference type="EMBL" id="JAEAOA010001331">
    <property type="protein sequence ID" value="KAK3611646.1"/>
    <property type="molecule type" value="Genomic_DNA"/>
</dbReference>
<evidence type="ECO:0000256" key="4">
    <source>
        <dbReference type="ARBA" id="ARBA00022692"/>
    </source>
</evidence>
<feature type="domain" description="T-SNARE coiled-coil homology" evidence="11">
    <location>
        <begin position="220"/>
        <end position="282"/>
    </location>
</feature>
<comment type="caution">
    <text evidence="12">The sequence shown here is derived from an EMBL/GenBank/DDBJ whole genome shotgun (WGS) entry which is preliminary data.</text>
</comment>
<dbReference type="InterPro" id="IPR000727">
    <property type="entry name" value="T_SNARE_dom"/>
</dbReference>
<evidence type="ECO:0000256" key="8">
    <source>
        <dbReference type="ARBA" id="ARBA00023034"/>
    </source>
</evidence>
<reference evidence="12" key="3">
    <citation type="submission" date="2023-05" db="EMBL/GenBank/DDBJ databases">
        <authorList>
            <person name="Smith C.H."/>
        </authorList>
    </citation>
    <scope>NUCLEOTIDE SEQUENCE</scope>
    <source>
        <strain evidence="12">CHS0354</strain>
        <tissue evidence="12">Mantle</tissue>
    </source>
</reference>
<dbReference type="GO" id="GO:0051707">
    <property type="term" value="P:response to other organism"/>
    <property type="evidence" value="ECO:0007669"/>
    <property type="project" value="UniProtKB-ARBA"/>
</dbReference>
<gene>
    <name evidence="12" type="ORF">CHS0354_021896</name>
</gene>
<keyword evidence="10" id="KW-0472">Membrane</keyword>
<protein>
    <recommendedName>
        <fullName evidence="11">t-SNARE coiled-coil homology domain-containing protein</fullName>
    </recommendedName>
</protein>
<dbReference type="PROSITE" id="PS00914">
    <property type="entry name" value="SYNTAXIN"/>
    <property type="match status" value="1"/>
</dbReference>
<dbReference type="GO" id="GO:0043001">
    <property type="term" value="P:Golgi to plasma membrane protein transport"/>
    <property type="evidence" value="ECO:0007669"/>
    <property type="project" value="UniProtKB-ARBA"/>
</dbReference>
<dbReference type="GO" id="GO:0006952">
    <property type="term" value="P:defense response"/>
    <property type="evidence" value="ECO:0007669"/>
    <property type="project" value="UniProtKB-KW"/>
</dbReference>
<dbReference type="GO" id="GO:0006906">
    <property type="term" value="P:vesicle fusion"/>
    <property type="evidence" value="ECO:0007669"/>
    <property type="project" value="TreeGrafter"/>
</dbReference>
<dbReference type="SMART" id="SM00397">
    <property type="entry name" value="t_SNARE"/>
    <property type="match status" value="1"/>
</dbReference>
<organism evidence="12 13">
    <name type="scientific">Potamilus streckersoni</name>
    <dbReference type="NCBI Taxonomy" id="2493646"/>
    <lineage>
        <taxon>Eukaryota</taxon>
        <taxon>Metazoa</taxon>
        <taxon>Spiralia</taxon>
        <taxon>Lophotrochozoa</taxon>
        <taxon>Mollusca</taxon>
        <taxon>Bivalvia</taxon>
        <taxon>Autobranchia</taxon>
        <taxon>Heteroconchia</taxon>
        <taxon>Palaeoheterodonta</taxon>
        <taxon>Unionida</taxon>
        <taxon>Unionoidea</taxon>
        <taxon>Unionidae</taxon>
        <taxon>Ambleminae</taxon>
        <taxon>Lampsilini</taxon>
        <taxon>Potamilus</taxon>
    </lineage>
</organism>
<dbReference type="GO" id="GO:0007030">
    <property type="term" value="P:Golgi organization"/>
    <property type="evidence" value="ECO:0007669"/>
    <property type="project" value="UniProtKB-ARBA"/>
</dbReference>
<comment type="subcellular location">
    <subcellularLocation>
        <location evidence="1">Golgi apparatus membrane</location>
        <topology evidence="1">Single-pass type IV membrane protein</topology>
    </subcellularLocation>
</comment>
<evidence type="ECO:0000313" key="12">
    <source>
        <dbReference type="EMBL" id="KAK3611646.1"/>
    </source>
</evidence>
<evidence type="ECO:0000256" key="5">
    <source>
        <dbReference type="ARBA" id="ARBA00022821"/>
    </source>
</evidence>
<dbReference type="PANTHER" id="PTHR19957:SF83">
    <property type="entry name" value="SYNTAXIN-16"/>
    <property type="match status" value="1"/>
</dbReference>
<dbReference type="InterPro" id="IPR010989">
    <property type="entry name" value="SNARE"/>
</dbReference>
<evidence type="ECO:0000259" key="11">
    <source>
        <dbReference type="PROSITE" id="PS50192"/>
    </source>
</evidence>
<proteinExistence type="inferred from homology"/>
<dbReference type="Gene3D" id="1.20.58.70">
    <property type="match status" value="1"/>
</dbReference>
<evidence type="ECO:0000313" key="13">
    <source>
        <dbReference type="Proteomes" id="UP001195483"/>
    </source>
</evidence>
<keyword evidence="13" id="KW-1185">Reference proteome</keyword>